<keyword evidence="2" id="KW-1185">Reference proteome</keyword>
<accession>A0A9X3N4R7</accession>
<proteinExistence type="predicted"/>
<dbReference type="EMBL" id="JAPDOD010000086">
    <property type="protein sequence ID" value="MDA0167073.1"/>
    <property type="molecule type" value="Genomic_DNA"/>
</dbReference>
<dbReference type="Proteomes" id="UP001149140">
    <property type="component" value="Unassembled WGS sequence"/>
</dbReference>
<reference evidence="1" key="1">
    <citation type="submission" date="2022-10" db="EMBL/GenBank/DDBJ databases">
        <title>The WGS of Solirubrobacter ginsenosidimutans DSM 21036.</title>
        <authorList>
            <person name="Jiang Z."/>
        </authorList>
    </citation>
    <scope>NUCLEOTIDE SEQUENCE</scope>
    <source>
        <strain evidence="1">DSM 21036</strain>
    </source>
</reference>
<sequence length="111" mass="12110">MRLLQPEVPVDRHAVRVQTAEQARAGEKNVAEMCPKQLDCVSIRLVLGRPDLSAIEVEGPCDAGPQGVETRVEVATAKVERTFDVGLGRVDLTDPCAVEQNSAFDRRVSQL</sequence>
<gene>
    <name evidence="1" type="ORF">OM076_42830</name>
</gene>
<dbReference type="AlphaFoldDB" id="A0A9X3N4R7"/>
<organism evidence="1 2">
    <name type="scientific">Solirubrobacter ginsenosidimutans</name>
    <dbReference type="NCBI Taxonomy" id="490573"/>
    <lineage>
        <taxon>Bacteria</taxon>
        <taxon>Bacillati</taxon>
        <taxon>Actinomycetota</taxon>
        <taxon>Thermoleophilia</taxon>
        <taxon>Solirubrobacterales</taxon>
        <taxon>Solirubrobacteraceae</taxon>
        <taxon>Solirubrobacter</taxon>
    </lineage>
</organism>
<protein>
    <submittedName>
        <fullName evidence="1">Uncharacterized protein</fullName>
    </submittedName>
</protein>
<name>A0A9X3N4R7_9ACTN</name>
<comment type="caution">
    <text evidence="1">The sequence shown here is derived from an EMBL/GenBank/DDBJ whole genome shotgun (WGS) entry which is preliminary data.</text>
</comment>
<evidence type="ECO:0000313" key="1">
    <source>
        <dbReference type="EMBL" id="MDA0167073.1"/>
    </source>
</evidence>
<evidence type="ECO:0000313" key="2">
    <source>
        <dbReference type="Proteomes" id="UP001149140"/>
    </source>
</evidence>